<feature type="domain" description="Ig-like" evidence="34">
    <location>
        <begin position="673"/>
        <end position="759"/>
    </location>
</feature>
<evidence type="ECO:0000256" key="1">
    <source>
        <dbReference type="ARBA" id="ARBA00004123"/>
    </source>
</evidence>
<keyword evidence="16 31" id="KW-1133">Transmembrane helix</keyword>
<dbReference type="InterPro" id="IPR001824">
    <property type="entry name" value="Tyr_kinase_rcpt_3_CS"/>
</dbReference>
<dbReference type="GO" id="GO:0005737">
    <property type="term" value="C:cytoplasm"/>
    <property type="evidence" value="ECO:0007669"/>
    <property type="project" value="UniProtKB-SubCell"/>
</dbReference>
<sequence length="1345" mass="151607">MAKTFPLLSLIGFISGVCWVTAREHRFVPDPPVLNITDKTYKINTSDTLEITCRGRQILEWYTPYNRSGSESRIVTTDCSGDGLFCSTITLTKAMGNETGEYRCYYRNLSMEEGKTSVSVYVFVQDYRMPFLRLTQEFDVVFIREEEQVVIPCLGSMEDLNVTLYMKYPMKEVVPDGKDVFWDSRRGFVLPSHVISYAGVGYCQTHIQNETFQSMAYVLAVIGTKIYDLRVNPVQEKRAVGEKVEFNCTAVTELNVALDFQWTFPQDKRNPNQATRRPYETKPHKRKLFDSLELTNTLILENVTINDTGEYVCTASSSKMVKSSHTTLIVFEKPFLVLHDQSFQTLDVKKGQRETKIPVKYYAYPEPNAKWLKNGRSITSEEYRIKPSRDSLTIYEVTEKDAGNYTVVMTNKITREVHSRTFQLLVNAHPKIFEKEVPIDRNVHMYGSSPTLTCTGFGGSSPVSIHWQWMPIEDCPTKYQPRSDHSAKCEEKWREIANNTGKNHIGQPTSFIDSSLKTISTLKIQKAVAHALFRCIASNKVGVEERVIILQVARFLNLSVFPSSIPIEEEDVLLRCVADRMLYSSLSWYRVLNVSNPTELLTTVPCASLTLSPLSQPNATVSGQQGPNVTLDLSLPRVNWQDEGWYACRMENADNSERTCLLHNLRLRALEAPSIVNNLSDQRVNVSDSTMLVCEARGTPTPDITWTKDNQTVVKGSGVILAQSNRLLTIQRVKKEDSGLYTCTACNKQGCTSVQSQLTVEGAEEKMNVELIVPIGAVVIAMFFWLLIVFVIRNRKRPTDRDMKTGYLSIILDAEDMPMDEHCERLTYDASKWEFPRERLKLGDPLGRGAFGQVLEAAAFGIEKATTCTTVAVKMLKEGATSSEYHALMSELKILIHIGHHLNVVNLLGACTKPGGPLMVIVEYCKHGNLSSYLKSKRGEYSPFKKRRPQLMQDRAGGMEEELKEGDLGMGTTARLDICTGTAICSGLRREGSANAQLDKQESSDWDQLTMEDLISYSFQVAKGMEFLSSRKCIHRDLAARNILLSENNIVKICDFGLARDVYKDPDYVRKGDARLPLKWMAPETIFDRVYTTQSDVWSFGVLLWEIFSLGASPYPGVNIDESFCRRLKDGSRMRSPDYATPEIYQTMLDCWIDNPKNRPTFTELVEHLGNLLLASAQQDGKDYIPLTMGDVEGGSGVPQLRVTAYSNAPRAKSIETQLNYDNAPTVGYAQHKFEDVPLEQSAIMNGPLDCDVGLSHDEMKALSHQAQRLATFSPLMRCKSKESVASESSNQTSGYQSGYHSDDTEAPVYANEEMILKRDALKKPPFPKRNDKFNTEVRYSTPPV</sequence>
<feature type="domain" description="Protein kinase" evidence="33">
    <location>
        <begin position="840"/>
        <end position="1174"/>
    </location>
</feature>
<dbReference type="Pfam" id="PF07714">
    <property type="entry name" value="PK_Tyr_Ser-Thr"/>
    <property type="match status" value="1"/>
</dbReference>
<evidence type="ECO:0000256" key="14">
    <source>
        <dbReference type="ARBA" id="ARBA00022777"/>
    </source>
</evidence>
<dbReference type="InterPro" id="IPR001245">
    <property type="entry name" value="Ser-Thr/Tyr_kinase_cat_dom"/>
</dbReference>
<dbReference type="GO" id="GO:0005524">
    <property type="term" value="F:ATP binding"/>
    <property type="evidence" value="ECO:0007669"/>
    <property type="project" value="UniProtKB-UniRule"/>
</dbReference>
<dbReference type="InterPro" id="IPR055238">
    <property type="entry name" value="VEGFR1-3_N_Ig-like"/>
</dbReference>
<evidence type="ECO:0000256" key="31">
    <source>
        <dbReference type="SAM" id="Phobius"/>
    </source>
</evidence>
<dbReference type="EC" id="2.7.10.1" evidence="4"/>
<evidence type="ECO:0000256" key="28">
    <source>
        <dbReference type="PROSITE-ProRule" id="PRU10141"/>
    </source>
</evidence>
<evidence type="ECO:0000256" key="16">
    <source>
        <dbReference type="ARBA" id="ARBA00022989"/>
    </source>
</evidence>
<dbReference type="Gene3D" id="2.60.40.10">
    <property type="entry name" value="Immunoglobulins"/>
    <property type="match status" value="7"/>
</dbReference>
<keyword evidence="19" id="KW-1015">Disulfide bond</keyword>
<keyword evidence="8" id="KW-0037">Angiogenesis</keyword>
<gene>
    <name evidence="35" type="ORF">KOW79_020280</name>
</gene>
<dbReference type="Pfam" id="PF17988">
    <property type="entry name" value="VEGFR-2_TMD"/>
    <property type="match status" value="1"/>
</dbReference>
<keyword evidence="18" id="KW-0829">Tyrosine-protein kinase</keyword>
<evidence type="ECO:0000256" key="6">
    <source>
        <dbReference type="ARBA" id="ARBA00022490"/>
    </source>
</evidence>
<feature type="region of interest" description="Disordered" evidence="30">
    <location>
        <begin position="1284"/>
        <end position="1307"/>
    </location>
</feature>
<keyword evidence="5" id="KW-1003">Cell membrane</keyword>
<dbReference type="SUPFAM" id="SSF56112">
    <property type="entry name" value="Protein kinase-like (PK-like)"/>
    <property type="match status" value="1"/>
</dbReference>
<dbReference type="PRINTS" id="PR01832">
    <property type="entry name" value="VEGFRECEPTOR"/>
</dbReference>
<evidence type="ECO:0000256" key="26">
    <source>
        <dbReference type="PIRSR" id="PIRSR000615-2"/>
    </source>
</evidence>
<dbReference type="PROSITE" id="PS50835">
    <property type="entry name" value="IG_LIKE"/>
    <property type="match status" value="6"/>
</dbReference>
<dbReference type="GO" id="GO:0043235">
    <property type="term" value="C:receptor complex"/>
    <property type="evidence" value="ECO:0007669"/>
    <property type="project" value="TreeGrafter"/>
</dbReference>
<keyword evidence="23 29" id="KW-0393">Immunoglobulin domain</keyword>
<dbReference type="SMART" id="SM00408">
    <property type="entry name" value="IGc2"/>
    <property type="match status" value="4"/>
</dbReference>
<evidence type="ECO:0000256" key="21">
    <source>
        <dbReference type="ARBA" id="ARBA00023180"/>
    </source>
</evidence>
<dbReference type="GO" id="GO:0005021">
    <property type="term" value="F:vascular endothelial growth factor receptor activity"/>
    <property type="evidence" value="ECO:0007669"/>
    <property type="project" value="TreeGrafter"/>
</dbReference>
<dbReference type="InterPro" id="IPR003598">
    <property type="entry name" value="Ig_sub2"/>
</dbReference>
<dbReference type="InterPro" id="IPR050122">
    <property type="entry name" value="RTK"/>
</dbReference>
<evidence type="ECO:0000256" key="30">
    <source>
        <dbReference type="SAM" id="MobiDB-lite"/>
    </source>
</evidence>
<dbReference type="Gene3D" id="3.30.200.20">
    <property type="entry name" value="Phosphorylase Kinase, domain 1"/>
    <property type="match status" value="1"/>
</dbReference>
<comment type="subcellular location">
    <subcellularLocation>
        <location evidence="2">Cell membrane</location>
        <topology evidence="2">Single-pass type I membrane protein</topology>
    </subcellularLocation>
    <subcellularLocation>
        <location evidence="3">Cytoplasm</location>
    </subcellularLocation>
    <subcellularLocation>
        <location evidence="29">Membrane</location>
        <topology evidence="29">Single-pass type I membrane protein</topology>
    </subcellularLocation>
    <subcellularLocation>
        <location evidence="1">Nucleus</location>
    </subcellularLocation>
</comment>
<dbReference type="FunFam" id="3.30.200.20:FF:000041">
    <property type="entry name" value="Vascular endothelial growth factor receptor 2"/>
    <property type="match status" value="1"/>
</dbReference>
<evidence type="ECO:0000256" key="8">
    <source>
        <dbReference type="ARBA" id="ARBA00022657"/>
    </source>
</evidence>
<feature type="binding site" evidence="26 28">
    <location>
        <position position="874"/>
    </location>
    <ligand>
        <name>ATP</name>
        <dbReference type="ChEBI" id="CHEBI:30616"/>
    </ligand>
</feature>
<dbReference type="InterPro" id="IPR007110">
    <property type="entry name" value="Ig-like_dom"/>
</dbReference>
<evidence type="ECO:0000313" key="35">
    <source>
        <dbReference type="EMBL" id="KAG7316739.1"/>
    </source>
</evidence>
<evidence type="ECO:0000256" key="7">
    <source>
        <dbReference type="ARBA" id="ARBA00022553"/>
    </source>
</evidence>
<dbReference type="InterPro" id="IPR008266">
    <property type="entry name" value="Tyr_kinase_AS"/>
</dbReference>
<evidence type="ECO:0000256" key="18">
    <source>
        <dbReference type="ARBA" id="ARBA00023137"/>
    </source>
</evidence>
<feature type="domain" description="Ig-like" evidence="34">
    <location>
        <begin position="545"/>
        <end position="659"/>
    </location>
</feature>
<dbReference type="GO" id="GO:0019838">
    <property type="term" value="F:growth factor binding"/>
    <property type="evidence" value="ECO:0007669"/>
    <property type="project" value="TreeGrafter"/>
</dbReference>
<dbReference type="Pfam" id="PF07679">
    <property type="entry name" value="I-set"/>
    <property type="match status" value="2"/>
</dbReference>
<feature type="domain" description="Ig-like" evidence="34">
    <location>
        <begin position="31"/>
        <end position="121"/>
    </location>
</feature>
<feature type="active site" description="Proton acceptor" evidence="25">
    <location>
        <position position="1037"/>
    </location>
</feature>
<evidence type="ECO:0000256" key="10">
    <source>
        <dbReference type="ARBA" id="ARBA00022692"/>
    </source>
</evidence>
<dbReference type="InterPro" id="IPR013783">
    <property type="entry name" value="Ig-like_fold"/>
</dbReference>
<evidence type="ECO:0000259" key="34">
    <source>
        <dbReference type="PROSITE" id="PS50835"/>
    </source>
</evidence>
<dbReference type="FunFam" id="1.10.510.10:FF:000077">
    <property type="entry name" value="Vascular endothelial growth factor receptor 2"/>
    <property type="match status" value="1"/>
</dbReference>
<dbReference type="InterPro" id="IPR003599">
    <property type="entry name" value="Ig_sub"/>
</dbReference>
<dbReference type="GO" id="GO:0005886">
    <property type="term" value="C:plasma membrane"/>
    <property type="evidence" value="ECO:0007669"/>
    <property type="project" value="UniProtKB-SubCell"/>
</dbReference>
<dbReference type="Pfam" id="PF13927">
    <property type="entry name" value="Ig_3"/>
    <property type="match status" value="1"/>
</dbReference>
<keyword evidence="6" id="KW-0963">Cytoplasm</keyword>
<dbReference type="InterPro" id="IPR000719">
    <property type="entry name" value="Prot_kinase_dom"/>
</dbReference>
<keyword evidence="11 32" id="KW-0732">Signal</keyword>
<keyword evidence="22" id="KW-0539">Nucleus</keyword>
<evidence type="ECO:0000256" key="17">
    <source>
        <dbReference type="ARBA" id="ARBA00023136"/>
    </source>
</evidence>
<proteinExistence type="inferred from homology"/>
<keyword evidence="13 26" id="KW-0547">Nucleotide-binding</keyword>
<reference evidence="35 36" key="1">
    <citation type="submission" date="2021-06" db="EMBL/GenBank/DDBJ databases">
        <title>Chromosome-level genome assembly of the red-tail catfish (Hemibagrus wyckioides).</title>
        <authorList>
            <person name="Shao F."/>
        </authorList>
    </citation>
    <scope>NUCLEOTIDE SEQUENCE [LARGE SCALE GENOMIC DNA]</scope>
    <source>
        <strain evidence="35">EC202008001</strain>
        <tissue evidence="35">Blood</tissue>
    </source>
</reference>
<dbReference type="Pfam" id="PF22854">
    <property type="entry name" value="VEGFR1-3_N_Ig-like"/>
    <property type="match status" value="1"/>
</dbReference>
<comment type="caution">
    <text evidence="35">The sequence shown here is derived from an EMBL/GenBank/DDBJ whole genome shotgun (WGS) entry which is preliminary data.</text>
</comment>
<keyword evidence="27" id="KW-0479">Metal-binding</keyword>
<dbReference type="GO" id="GO:0005634">
    <property type="term" value="C:nucleus"/>
    <property type="evidence" value="ECO:0007669"/>
    <property type="project" value="UniProtKB-SubCell"/>
</dbReference>
<evidence type="ECO:0000256" key="13">
    <source>
        <dbReference type="ARBA" id="ARBA00022741"/>
    </source>
</evidence>
<evidence type="ECO:0000256" key="19">
    <source>
        <dbReference type="ARBA" id="ARBA00023157"/>
    </source>
</evidence>
<evidence type="ECO:0000256" key="24">
    <source>
        <dbReference type="ARBA" id="ARBA00051243"/>
    </source>
</evidence>
<evidence type="ECO:0000256" key="5">
    <source>
        <dbReference type="ARBA" id="ARBA00022475"/>
    </source>
</evidence>
<evidence type="ECO:0000256" key="32">
    <source>
        <dbReference type="SAM" id="SignalP"/>
    </source>
</evidence>
<keyword evidence="36" id="KW-1185">Reference proteome</keyword>
<keyword evidence="15 26" id="KW-0067">ATP-binding</keyword>
<feature type="domain" description="Ig-like" evidence="34">
    <location>
        <begin position="241"/>
        <end position="329"/>
    </location>
</feature>
<keyword evidence="21" id="KW-0325">Glycoprotein</keyword>
<dbReference type="SMART" id="SM00219">
    <property type="entry name" value="TyrKc"/>
    <property type="match status" value="1"/>
</dbReference>
<feature type="compositionally biased region" description="Polar residues" evidence="30">
    <location>
        <begin position="1286"/>
        <end position="1300"/>
    </location>
</feature>
<dbReference type="InterPro" id="IPR017441">
    <property type="entry name" value="Protein_kinase_ATP_BS"/>
</dbReference>
<dbReference type="OrthoDB" id="9873386at2759"/>
<keyword evidence="14" id="KW-0418">Kinase</keyword>
<keyword evidence="9" id="KW-0808">Transferase</keyword>
<evidence type="ECO:0000256" key="15">
    <source>
        <dbReference type="ARBA" id="ARBA00022840"/>
    </source>
</evidence>
<dbReference type="PROSITE" id="PS00107">
    <property type="entry name" value="PROTEIN_KINASE_ATP"/>
    <property type="match status" value="1"/>
</dbReference>
<feature type="binding site" evidence="26">
    <location>
        <begin position="847"/>
        <end position="854"/>
    </location>
    <ligand>
        <name>ATP</name>
        <dbReference type="ChEBI" id="CHEBI:30616"/>
    </ligand>
</feature>
<organism evidence="35 36">
    <name type="scientific">Hemibagrus wyckioides</name>
    <dbReference type="NCBI Taxonomy" id="337641"/>
    <lineage>
        <taxon>Eukaryota</taxon>
        <taxon>Metazoa</taxon>
        <taxon>Chordata</taxon>
        <taxon>Craniata</taxon>
        <taxon>Vertebrata</taxon>
        <taxon>Euteleostomi</taxon>
        <taxon>Actinopterygii</taxon>
        <taxon>Neopterygii</taxon>
        <taxon>Teleostei</taxon>
        <taxon>Ostariophysi</taxon>
        <taxon>Siluriformes</taxon>
        <taxon>Bagridae</taxon>
        <taxon>Hemibagrus</taxon>
    </lineage>
</organism>
<dbReference type="Proteomes" id="UP000824219">
    <property type="component" value="Linkage Group LG25"/>
</dbReference>
<feature type="domain" description="Ig-like" evidence="34">
    <location>
        <begin position="334"/>
        <end position="423"/>
    </location>
</feature>
<evidence type="ECO:0000256" key="2">
    <source>
        <dbReference type="ARBA" id="ARBA00004251"/>
    </source>
</evidence>
<dbReference type="GO" id="GO:0043408">
    <property type="term" value="P:regulation of MAPK cascade"/>
    <property type="evidence" value="ECO:0007669"/>
    <property type="project" value="TreeGrafter"/>
</dbReference>
<dbReference type="InterPro" id="IPR013098">
    <property type="entry name" value="Ig_I-set"/>
</dbReference>
<evidence type="ECO:0000256" key="23">
    <source>
        <dbReference type="ARBA" id="ARBA00023319"/>
    </source>
</evidence>
<evidence type="ECO:0000313" key="36">
    <source>
        <dbReference type="Proteomes" id="UP000824219"/>
    </source>
</evidence>
<evidence type="ECO:0000256" key="27">
    <source>
        <dbReference type="PIRSR" id="PIRSR000615-3"/>
    </source>
</evidence>
<evidence type="ECO:0000256" key="3">
    <source>
        <dbReference type="ARBA" id="ARBA00004496"/>
    </source>
</evidence>
<feature type="binding site" evidence="27">
    <location>
        <position position="1055"/>
    </location>
    <ligand>
        <name>Mg(2+)</name>
        <dbReference type="ChEBI" id="CHEBI:18420"/>
    </ligand>
</feature>
<dbReference type="GO" id="GO:0001525">
    <property type="term" value="P:angiogenesis"/>
    <property type="evidence" value="ECO:0007669"/>
    <property type="project" value="UniProtKB-KW"/>
</dbReference>
<feature type="transmembrane region" description="Helical" evidence="31">
    <location>
        <begin position="771"/>
        <end position="792"/>
    </location>
</feature>
<evidence type="ECO:0000256" key="29">
    <source>
        <dbReference type="RuleBase" id="RU000311"/>
    </source>
</evidence>
<dbReference type="InterPro" id="IPR011009">
    <property type="entry name" value="Kinase-like_dom_sf"/>
</dbReference>
<dbReference type="InterPro" id="IPR041348">
    <property type="entry name" value="VEGFR-2_TMD"/>
</dbReference>
<evidence type="ECO:0000259" key="33">
    <source>
        <dbReference type="PROSITE" id="PS50011"/>
    </source>
</evidence>
<dbReference type="PANTHER" id="PTHR24416:SF625">
    <property type="entry name" value="VASCULAR ENDOTHELIAL GROWTH FACTOR RECEPTOR 2"/>
    <property type="match status" value="1"/>
</dbReference>
<protein>
    <recommendedName>
        <fullName evidence="4">receptor protein-tyrosine kinase</fullName>
        <ecNumber evidence="4">2.7.10.1</ecNumber>
    </recommendedName>
</protein>
<dbReference type="SUPFAM" id="SSF48726">
    <property type="entry name" value="Immunoglobulin"/>
    <property type="match status" value="6"/>
</dbReference>
<comment type="catalytic activity">
    <reaction evidence="24">
        <text>L-tyrosyl-[protein] + ATP = O-phospho-L-tyrosyl-[protein] + ADP + H(+)</text>
        <dbReference type="Rhea" id="RHEA:10596"/>
        <dbReference type="Rhea" id="RHEA-COMP:10136"/>
        <dbReference type="Rhea" id="RHEA-COMP:20101"/>
        <dbReference type="ChEBI" id="CHEBI:15378"/>
        <dbReference type="ChEBI" id="CHEBI:30616"/>
        <dbReference type="ChEBI" id="CHEBI:46858"/>
        <dbReference type="ChEBI" id="CHEBI:61978"/>
        <dbReference type="ChEBI" id="CHEBI:456216"/>
        <dbReference type="EC" id="2.7.10.1"/>
    </reaction>
</comment>
<keyword evidence="27" id="KW-0460">Magnesium</keyword>
<evidence type="ECO:0000256" key="12">
    <source>
        <dbReference type="ARBA" id="ARBA00022737"/>
    </source>
</evidence>
<feature type="compositionally biased region" description="Basic and acidic residues" evidence="30">
    <location>
        <begin position="1320"/>
        <end position="1336"/>
    </location>
</feature>
<dbReference type="FunFam" id="2.60.40.10:FF:000247">
    <property type="entry name" value="Vascular endothelial growth factor receptor 3"/>
    <property type="match status" value="1"/>
</dbReference>
<dbReference type="FunFam" id="2.60.40.10:FF:000143">
    <property type="entry name" value="Vascular endothelial growth factor receptor 3"/>
    <property type="match status" value="1"/>
</dbReference>
<feature type="binding site" evidence="27">
    <location>
        <position position="1042"/>
    </location>
    <ligand>
        <name>Mg(2+)</name>
        <dbReference type="ChEBI" id="CHEBI:18420"/>
    </ligand>
</feature>
<dbReference type="FunFam" id="2.60.40.10:FF:000411">
    <property type="entry name" value="Vascular endothelial growth factor receptor 3"/>
    <property type="match status" value="1"/>
</dbReference>
<dbReference type="GO" id="GO:0045446">
    <property type="term" value="P:endothelial cell differentiation"/>
    <property type="evidence" value="ECO:0007669"/>
    <property type="project" value="TreeGrafter"/>
</dbReference>
<evidence type="ECO:0000256" key="25">
    <source>
        <dbReference type="PIRSR" id="PIRSR000615-1"/>
    </source>
</evidence>
<dbReference type="Pfam" id="PF21339">
    <property type="entry name" value="VEGFR-1-like_Ig-like"/>
    <property type="match status" value="1"/>
</dbReference>
<dbReference type="PROSITE" id="PS00240">
    <property type="entry name" value="RECEPTOR_TYR_KIN_III"/>
    <property type="match status" value="1"/>
</dbReference>
<dbReference type="PROSITE" id="PS50011">
    <property type="entry name" value="PROTEIN_KINASE_DOM"/>
    <property type="match status" value="1"/>
</dbReference>
<dbReference type="GO" id="GO:0030335">
    <property type="term" value="P:positive regulation of cell migration"/>
    <property type="evidence" value="ECO:0007669"/>
    <property type="project" value="TreeGrafter"/>
</dbReference>
<evidence type="ECO:0000256" key="4">
    <source>
        <dbReference type="ARBA" id="ARBA00011902"/>
    </source>
</evidence>
<dbReference type="PIRSF" id="PIRSF000615">
    <property type="entry name" value="TyrPK_CSF1-R"/>
    <property type="match status" value="1"/>
</dbReference>
<feature type="region of interest" description="Disordered" evidence="30">
    <location>
        <begin position="1320"/>
        <end position="1345"/>
    </location>
</feature>
<keyword evidence="10 29" id="KW-0812">Transmembrane</keyword>
<dbReference type="GO" id="GO:0016477">
    <property type="term" value="P:cell migration"/>
    <property type="evidence" value="ECO:0007669"/>
    <property type="project" value="TreeGrafter"/>
</dbReference>
<accession>A0A9D3N8M7</accession>
<comment type="similarity">
    <text evidence="29">Belongs to the protein kinase superfamily. Tyr protein kinase family. CSF-1/PDGF receptor subfamily.</text>
</comment>
<keyword evidence="12" id="KW-0677">Repeat</keyword>
<dbReference type="PROSITE" id="PS00109">
    <property type="entry name" value="PROTEIN_KINASE_TYR"/>
    <property type="match status" value="1"/>
</dbReference>
<dbReference type="SMART" id="SM00409">
    <property type="entry name" value="IG"/>
    <property type="match status" value="7"/>
</dbReference>
<feature type="binding site" evidence="26">
    <location>
        <position position="1041"/>
    </location>
    <ligand>
        <name>ATP</name>
        <dbReference type="ChEBI" id="CHEBI:30616"/>
    </ligand>
</feature>
<feature type="chain" id="PRO_5039060525" description="receptor protein-tyrosine kinase" evidence="32">
    <location>
        <begin position="23"/>
        <end position="1345"/>
    </location>
</feature>
<keyword evidence="20 29" id="KW-0675">Receptor</keyword>
<evidence type="ECO:0000256" key="20">
    <source>
        <dbReference type="ARBA" id="ARBA00023170"/>
    </source>
</evidence>
<dbReference type="InterPro" id="IPR020635">
    <property type="entry name" value="Tyr_kinase_cat_dom"/>
</dbReference>
<keyword evidence="7" id="KW-0597">Phosphoprotein</keyword>
<dbReference type="EMBL" id="JAHKSW010000025">
    <property type="protein sequence ID" value="KAG7316739.1"/>
    <property type="molecule type" value="Genomic_DNA"/>
</dbReference>
<feature type="domain" description="Ig-like" evidence="34">
    <location>
        <begin position="430"/>
        <end position="467"/>
    </location>
</feature>
<dbReference type="GO" id="GO:0046872">
    <property type="term" value="F:metal ion binding"/>
    <property type="evidence" value="ECO:0007669"/>
    <property type="project" value="UniProtKB-KW"/>
</dbReference>
<feature type="signal peptide" evidence="32">
    <location>
        <begin position="1"/>
        <end position="22"/>
    </location>
</feature>
<dbReference type="GO" id="GO:0045766">
    <property type="term" value="P:positive regulation of angiogenesis"/>
    <property type="evidence" value="ECO:0007669"/>
    <property type="project" value="TreeGrafter"/>
</dbReference>
<name>A0A9D3N8M7_9TELE</name>
<dbReference type="PANTHER" id="PTHR24416">
    <property type="entry name" value="TYROSINE-PROTEIN KINASE RECEPTOR"/>
    <property type="match status" value="1"/>
</dbReference>
<evidence type="ECO:0000256" key="22">
    <source>
        <dbReference type="ARBA" id="ARBA00023242"/>
    </source>
</evidence>
<dbReference type="PRINTS" id="PR01835">
    <property type="entry name" value="VEGFRECEPTR3"/>
</dbReference>
<dbReference type="InterPro" id="IPR036179">
    <property type="entry name" value="Ig-like_dom_sf"/>
</dbReference>
<evidence type="ECO:0000256" key="9">
    <source>
        <dbReference type="ARBA" id="ARBA00022679"/>
    </source>
</evidence>
<dbReference type="Gene3D" id="1.10.510.10">
    <property type="entry name" value="Transferase(Phosphotransferase) domain 1"/>
    <property type="match status" value="1"/>
</dbReference>
<keyword evidence="17 31" id="KW-0472">Membrane</keyword>
<evidence type="ECO:0000256" key="11">
    <source>
        <dbReference type="ARBA" id="ARBA00022729"/>
    </source>
</evidence>